<proteinExistence type="predicted"/>
<evidence type="ECO:0000313" key="3">
    <source>
        <dbReference type="Proteomes" id="UP000075025"/>
    </source>
</evidence>
<accession>A0A147EWM4</accession>
<comment type="caution">
    <text evidence="2">The sequence shown here is derived from an EMBL/GenBank/DDBJ whole genome shotgun (WGS) entry which is preliminary data.</text>
</comment>
<name>A0A147EWM4_MICTE</name>
<feature type="compositionally biased region" description="Low complexity" evidence="1">
    <location>
        <begin position="31"/>
        <end position="54"/>
    </location>
</feature>
<sequence length="110" mass="11652">MAIKKRRPQVDPAAIEAFGAAADQPSLDSITEPAAEAVAAPTTPTTPTPQSTTSDGWPEGVPRTHLVRWPDPDLALLLVEVAALEERSQQKTALRALRRGLAAIRADHGA</sequence>
<dbReference type="PATRIC" id="fig|2033.6.peg.3469"/>
<evidence type="ECO:0000313" key="2">
    <source>
        <dbReference type="EMBL" id="KTR93796.1"/>
    </source>
</evidence>
<dbReference type="Proteomes" id="UP000075025">
    <property type="component" value="Unassembled WGS sequence"/>
</dbReference>
<protein>
    <submittedName>
        <fullName evidence="2">Uncharacterized protein</fullName>
    </submittedName>
</protein>
<dbReference type="EMBL" id="LDRT01000072">
    <property type="protein sequence ID" value="KTR93796.1"/>
    <property type="molecule type" value="Genomic_DNA"/>
</dbReference>
<feature type="region of interest" description="Disordered" evidence="1">
    <location>
        <begin position="22"/>
        <end position="65"/>
    </location>
</feature>
<evidence type="ECO:0000256" key="1">
    <source>
        <dbReference type="SAM" id="MobiDB-lite"/>
    </source>
</evidence>
<dbReference type="RefSeq" id="WP_058624121.1">
    <property type="nucleotide sequence ID" value="NZ_LDRT01000072.1"/>
</dbReference>
<dbReference type="AlphaFoldDB" id="A0A147EWM4"/>
<gene>
    <name evidence="2" type="ORF">NS220_11165</name>
</gene>
<reference evidence="2 3" key="1">
    <citation type="journal article" date="2016" name="Front. Microbiol.">
        <title>Genomic Resource of Rice Seed Associated Bacteria.</title>
        <authorList>
            <person name="Midha S."/>
            <person name="Bansal K."/>
            <person name="Sharma S."/>
            <person name="Kumar N."/>
            <person name="Patil P.P."/>
            <person name="Chaudhry V."/>
            <person name="Patil P.B."/>
        </authorList>
    </citation>
    <scope>NUCLEOTIDE SEQUENCE [LARGE SCALE GENOMIC DNA]</scope>
    <source>
        <strain evidence="2 3">NS220</strain>
    </source>
</reference>
<organism evidence="2 3">
    <name type="scientific">Microbacterium testaceum</name>
    <name type="common">Aureobacterium testaceum</name>
    <name type="synonym">Brevibacterium testaceum</name>
    <dbReference type="NCBI Taxonomy" id="2033"/>
    <lineage>
        <taxon>Bacteria</taxon>
        <taxon>Bacillati</taxon>
        <taxon>Actinomycetota</taxon>
        <taxon>Actinomycetes</taxon>
        <taxon>Micrococcales</taxon>
        <taxon>Microbacteriaceae</taxon>
        <taxon>Microbacterium</taxon>
    </lineage>
</organism>